<gene>
    <name evidence="2" type="ORF">CYCCA115_LOCUS5608</name>
</gene>
<proteinExistence type="predicted"/>
<dbReference type="EMBL" id="CAKOGP040000631">
    <property type="protein sequence ID" value="CAJ1937325.1"/>
    <property type="molecule type" value="Genomic_DNA"/>
</dbReference>
<dbReference type="Pfam" id="PF07727">
    <property type="entry name" value="RVT_2"/>
    <property type="match status" value="1"/>
</dbReference>
<accession>A0AAD2CKC3</accession>
<dbReference type="AlphaFoldDB" id="A0AAD2CKC3"/>
<reference evidence="2" key="1">
    <citation type="submission" date="2023-08" db="EMBL/GenBank/DDBJ databases">
        <authorList>
            <person name="Audoor S."/>
            <person name="Bilcke G."/>
        </authorList>
    </citation>
    <scope>NUCLEOTIDE SEQUENCE</scope>
</reference>
<evidence type="ECO:0000259" key="1">
    <source>
        <dbReference type="Pfam" id="PF07727"/>
    </source>
</evidence>
<dbReference type="Proteomes" id="UP001295423">
    <property type="component" value="Unassembled WGS sequence"/>
</dbReference>
<evidence type="ECO:0000313" key="2">
    <source>
        <dbReference type="EMBL" id="CAJ1937325.1"/>
    </source>
</evidence>
<organism evidence="2 3">
    <name type="scientific">Cylindrotheca closterium</name>
    <dbReference type="NCBI Taxonomy" id="2856"/>
    <lineage>
        <taxon>Eukaryota</taxon>
        <taxon>Sar</taxon>
        <taxon>Stramenopiles</taxon>
        <taxon>Ochrophyta</taxon>
        <taxon>Bacillariophyta</taxon>
        <taxon>Bacillariophyceae</taxon>
        <taxon>Bacillariophycidae</taxon>
        <taxon>Bacillariales</taxon>
        <taxon>Bacillariaceae</taxon>
        <taxon>Cylindrotheca</taxon>
    </lineage>
</organism>
<evidence type="ECO:0000313" key="3">
    <source>
        <dbReference type="Proteomes" id="UP001295423"/>
    </source>
</evidence>
<protein>
    <recommendedName>
        <fullName evidence="1">Reverse transcriptase Ty1/copia-type domain-containing protein</fullName>
    </recommendedName>
</protein>
<comment type="caution">
    <text evidence="2">The sequence shown here is derived from an EMBL/GenBank/DDBJ whole genome shotgun (WGS) entry which is preliminary data.</text>
</comment>
<keyword evidence="3" id="KW-1185">Reference proteome</keyword>
<dbReference type="InterPro" id="IPR013103">
    <property type="entry name" value="RVT_2"/>
</dbReference>
<sequence length="167" mass="19245">MGIQDQEKWRLVPCGYSQIPGVDFTEHFAPLINDITWRILLVAMVIWKLDAWLIDVETAFQHGEFDGGEQIFMNLPVGYDLMDSSIDMSEDCIELMKTAYGTVQGERQWWKKFVSILKDIGFEGGAADPCLTVRWPLNRTSVGGRERTDSENQKDPERLFELQRLLE</sequence>
<feature type="domain" description="Reverse transcriptase Ty1/copia-type" evidence="1">
    <location>
        <begin position="6"/>
        <end position="133"/>
    </location>
</feature>
<name>A0AAD2CKC3_9STRA</name>